<keyword evidence="1" id="KW-1133">Transmembrane helix</keyword>
<keyword evidence="1" id="KW-0812">Transmembrane</keyword>
<accession>A0A0F9IA66</accession>
<evidence type="ECO:0000313" key="2">
    <source>
        <dbReference type="EMBL" id="KKM24387.1"/>
    </source>
</evidence>
<dbReference type="EMBL" id="LAZR01012935">
    <property type="protein sequence ID" value="KKM24387.1"/>
    <property type="molecule type" value="Genomic_DNA"/>
</dbReference>
<feature type="transmembrane region" description="Helical" evidence="1">
    <location>
        <begin position="52"/>
        <end position="71"/>
    </location>
</feature>
<gene>
    <name evidence="2" type="ORF">LCGC14_1605610</name>
</gene>
<keyword evidence="1" id="KW-0472">Membrane</keyword>
<feature type="transmembrane region" description="Helical" evidence="1">
    <location>
        <begin position="27"/>
        <end position="46"/>
    </location>
</feature>
<evidence type="ECO:0000256" key="1">
    <source>
        <dbReference type="SAM" id="Phobius"/>
    </source>
</evidence>
<sequence>MKPMEFLSKWKKGIKEITPIQQMHSKMVGHAGTSIGMTLAFGGMVYRIITSFSWVQLGITIFIFFIAWLQIHEYRSSRQKNKSIKEMMKQMEE</sequence>
<reference evidence="2" key="1">
    <citation type="journal article" date="2015" name="Nature">
        <title>Complex archaea that bridge the gap between prokaryotes and eukaryotes.</title>
        <authorList>
            <person name="Spang A."/>
            <person name="Saw J.H."/>
            <person name="Jorgensen S.L."/>
            <person name="Zaremba-Niedzwiedzka K."/>
            <person name="Martijn J."/>
            <person name="Lind A.E."/>
            <person name="van Eijk R."/>
            <person name="Schleper C."/>
            <person name="Guy L."/>
            <person name="Ettema T.J."/>
        </authorList>
    </citation>
    <scope>NUCLEOTIDE SEQUENCE</scope>
</reference>
<protein>
    <submittedName>
        <fullName evidence="2">Uncharacterized protein</fullName>
    </submittedName>
</protein>
<organism evidence="2">
    <name type="scientific">marine sediment metagenome</name>
    <dbReference type="NCBI Taxonomy" id="412755"/>
    <lineage>
        <taxon>unclassified sequences</taxon>
        <taxon>metagenomes</taxon>
        <taxon>ecological metagenomes</taxon>
    </lineage>
</organism>
<comment type="caution">
    <text evidence="2">The sequence shown here is derived from an EMBL/GenBank/DDBJ whole genome shotgun (WGS) entry which is preliminary data.</text>
</comment>
<dbReference type="AlphaFoldDB" id="A0A0F9IA66"/>
<name>A0A0F9IA66_9ZZZZ</name>
<proteinExistence type="predicted"/>